<evidence type="ECO:0000313" key="8">
    <source>
        <dbReference type="Proteomes" id="UP001293593"/>
    </source>
</evidence>
<keyword evidence="8" id="KW-1185">Reference proteome</keyword>
<comment type="caution">
    <text evidence="7">The sequence shown here is derived from an EMBL/GenBank/DDBJ whole genome shotgun (WGS) entry which is preliminary data.</text>
</comment>
<name>A0AAE1JBM7_9FABA</name>
<comment type="subcellular location">
    <subcellularLocation>
        <location evidence="1">Nucleus</location>
        <location evidence="1">Nucleolus</location>
    </subcellularLocation>
</comment>
<protein>
    <recommendedName>
        <fullName evidence="9">DNA-directed RNA polymerase I subunit rpa49</fullName>
    </recommendedName>
</protein>
<evidence type="ECO:0000256" key="1">
    <source>
        <dbReference type="ARBA" id="ARBA00004604"/>
    </source>
</evidence>
<comment type="similarity">
    <text evidence="2">Belongs to the eukaryotic RPA49/POLR1E RNA polymerase subunit family.</text>
</comment>
<evidence type="ECO:0000256" key="5">
    <source>
        <dbReference type="ARBA" id="ARBA00023242"/>
    </source>
</evidence>
<dbReference type="Proteomes" id="UP001293593">
    <property type="component" value="Unassembled WGS sequence"/>
</dbReference>
<gene>
    <name evidence="7" type="ORF">QN277_024291</name>
</gene>
<reference evidence="7" key="1">
    <citation type="submission" date="2023-10" db="EMBL/GenBank/DDBJ databases">
        <title>Chromosome-level genome of the transformable northern wattle, Acacia crassicarpa.</title>
        <authorList>
            <person name="Massaro I."/>
            <person name="Sinha N.R."/>
            <person name="Poethig S."/>
            <person name="Leichty A.R."/>
        </authorList>
    </citation>
    <scope>NUCLEOTIDE SEQUENCE</scope>
    <source>
        <strain evidence="7">Acra3RX</strain>
        <tissue evidence="7">Leaf</tissue>
    </source>
</reference>
<keyword evidence="3" id="KW-0240">DNA-directed RNA polymerase</keyword>
<dbReference type="GO" id="GO:0003677">
    <property type="term" value="F:DNA binding"/>
    <property type="evidence" value="ECO:0007669"/>
    <property type="project" value="InterPro"/>
</dbReference>
<accession>A0AAE1JBM7</accession>
<keyword evidence="4" id="KW-0804">Transcription</keyword>
<dbReference type="GO" id="GO:0000428">
    <property type="term" value="C:DNA-directed RNA polymerase complex"/>
    <property type="evidence" value="ECO:0007669"/>
    <property type="project" value="UniProtKB-KW"/>
</dbReference>
<feature type="compositionally biased region" description="Basic and acidic residues" evidence="6">
    <location>
        <begin position="1"/>
        <end position="16"/>
    </location>
</feature>
<proteinExistence type="inferred from homology"/>
<evidence type="ECO:0008006" key="9">
    <source>
        <dbReference type="Google" id="ProtNLM"/>
    </source>
</evidence>
<sequence length="434" mass="49716">MDSDTEDTKSQVENTEHPLGLEPLTKKAKKKKKRERPPVQAKVRVLNDHPEKIPPIVGYFPSGFDPQKNLDNDSESTNIKVYRNKKMPKRLQLVVSPNGSSVDFVGTSYSGEATAGQKCMYALGVFDKETHSLKVVPIAANKIFRLDPKVRGLEYSDKEPENSTPAELTAKERADKAREATLLWGTKSSIRKAKKIQALRQEGDPESQKELDLKLKNVLVNKQALESTEAHISRNIPPHDVSATTPEKAYPLEKIIPNVEWDYLQDIYNLLQQDGADFNGYPTFICNRIERLEKIKDESEKRKVCCIFSYINHLLKFKEQHTVDCSPSAKAHKIPSIVRHRFSLMFSLPDSKWLPIEKINLLICYILVLTLFSDEFRTSYVDIAKDLKLSLLPVRQHYESLGCKIVRDGRLYYATLPVPLHFPELKQKYKRKRT</sequence>
<evidence type="ECO:0000256" key="4">
    <source>
        <dbReference type="ARBA" id="ARBA00023163"/>
    </source>
</evidence>
<feature type="region of interest" description="Disordered" evidence="6">
    <location>
        <begin position="1"/>
        <end position="47"/>
    </location>
</feature>
<dbReference type="AlphaFoldDB" id="A0AAE1JBM7"/>
<dbReference type="Pfam" id="PF06870">
    <property type="entry name" value="RNA_pol_I_A49"/>
    <property type="match status" value="1"/>
</dbReference>
<evidence type="ECO:0000256" key="6">
    <source>
        <dbReference type="SAM" id="MobiDB-lite"/>
    </source>
</evidence>
<evidence type="ECO:0000313" key="7">
    <source>
        <dbReference type="EMBL" id="KAK4267522.1"/>
    </source>
</evidence>
<feature type="compositionally biased region" description="Basic residues" evidence="6">
    <location>
        <begin position="26"/>
        <end position="35"/>
    </location>
</feature>
<dbReference type="GO" id="GO:0005730">
    <property type="term" value="C:nucleolus"/>
    <property type="evidence" value="ECO:0007669"/>
    <property type="project" value="UniProtKB-SubCell"/>
</dbReference>
<evidence type="ECO:0000256" key="2">
    <source>
        <dbReference type="ARBA" id="ARBA00009430"/>
    </source>
</evidence>
<dbReference type="GO" id="GO:0006351">
    <property type="term" value="P:DNA-templated transcription"/>
    <property type="evidence" value="ECO:0007669"/>
    <property type="project" value="InterPro"/>
</dbReference>
<dbReference type="EMBL" id="JAWXYG010000007">
    <property type="protein sequence ID" value="KAK4267522.1"/>
    <property type="molecule type" value="Genomic_DNA"/>
</dbReference>
<keyword evidence="5" id="KW-0539">Nucleus</keyword>
<dbReference type="PANTHER" id="PTHR14440">
    <property type="entry name" value="DNA-DIRECTED RNA POLYMERASE I SUBUNIT RPA49"/>
    <property type="match status" value="1"/>
</dbReference>
<organism evidence="7 8">
    <name type="scientific">Acacia crassicarpa</name>
    <name type="common">northern wattle</name>
    <dbReference type="NCBI Taxonomy" id="499986"/>
    <lineage>
        <taxon>Eukaryota</taxon>
        <taxon>Viridiplantae</taxon>
        <taxon>Streptophyta</taxon>
        <taxon>Embryophyta</taxon>
        <taxon>Tracheophyta</taxon>
        <taxon>Spermatophyta</taxon>
        <taxon>Magnoliopsida</taxon>
        <taxon>eudicotyledons</taxon>
        <taxon>Gunneridae</taxon>
        <taxon>Pentapetalae</taxon>
        <taxon>rosids</taxon>
        <taxon>fabids</taxon>
        <taxon>Fabales</taxon>
        <taxon>Fabaceae</taxon>
        <taxon>Caesalpinioideae</taxon>
        <taxon>mimosoid clade</taxon>
        <taxon>Acacieae</taxon>
        <taxon>Acacia</taxon>
    </lineage>
</organism>
<evidence type="ECO:0000256" key="3">
    <source>
        <dbReference type="ARBA" id="ARBA00022478"/>
    </source>
</evidence>
<dbReference type="InterPro" id="IPR009668">
    <property type="entry name" value="RNA_pol-assoc_fac_A49-like"/>
</dbReference>